<organism evidence="1 2">
    <name type="scientific">Paenibacillus popilliae ATCC 14706</name>
    <dbReference type="NCBI Taxonomy" id="1212764"/>
    <lineage>
        <taxon>Bacteria</taxon>
        <taxon>Bacillati</taxon>
        <taxon>Bacillota</taxon>
        <taxon>Bacilli</taxon>
        <taxon>Bacillales</taxon>
        <taxon>Paenibacillaceae</taxon>
        <taxon>Paenibacillus</taxon>
    </lineage>
</organism>
<protein>
    <submittedName>
        <fullName evidence="1">Uncharacterized protein</fullName>
    </submittedName>
</protein>
<dbReference type="EMBL" id="BALG01000055">
    <property type="protein sequence ID" value="GAC41916.1"/>
    <property type="molecule type" value="Genomic_DNA"/>
</dbReference>
<keyword evidence="2" id="KW-1185">Reference proteome</keyword>
<comment type="caution">
    <text evidence="1">The sequence shown here is derived from an EMBL/GenBank/DDBJ whole genome shotgun (WGS) entry which is preliminary data.</text>
</comment>
<reference evidence="1 2" key="1">
    <citation type="submission" date="2012-10" db="EMBL/GenBank/DDBJ databases">
        <title>Draft Genome Sequence of Paenibacillus popilliae ATCC 14706T.</title>
        <authorList>
            <person name="Iiyama K."/>
            <person name="Mori K."/>
            <person name="Mon H."/>
            <person name="Chieda Y."/>
            <person name="Lee J.M."/>
            <person name="Kusakabe T."/>
            <person name="Tashiro K."/>
            <person name="Asano S."/>
            <person name="Yasunaga-Aoki C."/>
            <person name="Shimizu S."/>
        </authorList>
    </citation>
    <scope>NUCLEOTIDE SEQUENCE [LARGE SCALE GENOMIC DNA]</scope>
    <source>
        <strain evidence="1 2">ATCC 14706</strain>
    </source>
</reference>
<accession>M9LNH1</accession>
<gene>
    <name evidence="1" type="ORF">PPOP_1273</name>
</gene>
<evidence type="ECO:0000313" key="2">
    <source>
        <dbReference type="Proteomes" id="UP000029453"/>
    </source>
</evidence>
<sequence>MKKIAFTTPQIKKLGPIEKIVGQGGSKNVDGWYFSRFPF</sequence>
<dbReference type="AlphaFoldDB" id="M9LNH1"/>
<name>M9LNH1_PAEPP</name>
<dbReference type="Proteomes" id="UP000029453">
    <property type="component" value="Unassembled WGS sequence"/>
</dbReference>
<evidence type="ECO:0000313" key="1">
    <source>
        <dbReference type="EMBL" id="GAC41916.1"/>
    </source>
</evidence>
<proteinExistence type="predicted"/>